<accession>A0A4Z2IXJ6</accession>
<feature type="compositionally biased region" description="Basic and acidic residues" evidence="11">
    <location>
        <begin position="15"/>
        <end position="32"/>
    </location>
</feature>
<evidence type="ECO:0000313" key="13">
    <source>
        <dbReference type="Proteomes" id="UP000314294"/>
    </source>
</evidence>
<dbReference type="InterPro" id="IPR000649">
    <property type="entry name" value="IF-2B-related"/>
</dbReference>
<sequence>MADCGVTDELCDTNDIERSKTEGKELTKEEKQRLRKEKKQQKKIKEKKDDTTSHEDEKKKKKKKKEEEKPVGPASQPPAQPSQKEAPALADKPAKSKADLKAERRIRQESERSSKGKKGDAGQPAPTGKPKAPASELQPVVKRLPEHVQVDNPDVLRKLAKKLERQQIPLRSDYGYKVSLFSHLPQYSRKAPLTQQLGIPSTVIHPAIVRLGLQYSQGIVAGSNARSVALLHAFKQVIRDYTTPPNEELSRDLVNKLKPYISFLNQCRPLSASMGNAIKYIKKEISNIPSQCKEEEAKSKLLSCIECFINEKIILAAKAIAKYSIEKISDGDVILVYGCSSLVNHILCEAFDKNRKFRVIVVDSRPRLEGREALRRLVQRGISCTYVLISAVSYMLPEVSKVFLGAHALLANGYVMSRVGTSQIALVAKAFNVPVLVCCETYKFCEKVQTDSFVSNELDDPDDLIVTRKGKTELEHWQEVTPPRLPSLGLLNLVYDVTPPDFVDLVITDLGMIPCTSVPVVLRVKNVDQ</sequence>
<dbReference type="GO" id="GO:0048513">
    <property type="term" value="P:animal organ development"/>
    <property type="evidence" value="ECO:0007669"/>
    <property type="project" value="UniProtKB-ARBA"/>
</dbReference>
<comment type="similarity">
    <text evidence="2 10">Belongs to the eIF-2B alpha/beta/delta subunits family.</text>
</comment>
<keyword evidence="4 12" id="KW-0396">Initiation factor</keyword>
<dbReference type="GO" id="GO:0005829">
    <property type="term" value="C:cytosol"/>
    <property type="evidence" value="ECO:0007669"/>
    <property type="project" value="UniProtKB-SubCell"/>
</dbReference>
<dbReference type="GO" id="GO:0005851">
    <property type="term" value="C:eukaryotic translation initiation factor 2B complex"/>
    <property type="evidence" value="ECO:0007669"/>
    <property type="project" value="UniProtKB-ARBA"/>
</dbReference>
<protein>
    <recommendedName>
        <fullName evidence="7">Translation initiation factor eIF2B subunit delta</fullName>
    </recommendedName>
    <alternativeName>
        <fullName evidence="8">eIF2B GDP-GTP exchange factor subunit delta</fullName>
    </alternativeName>
</protein>
<feature type="compositionally biased region" description="Basic and acidic residues" evidence="11">
    <location>
        <begin position="92"/>
        <end position="120"/>
    </location>
</feature>
<evidence type="ECO:0000256" key="9">
    <source>
        <dbReference type="ARBA" id="ARBA00046432"/>
    </source>
</evidence>
<comment type="caution">
    <text evidence="12">The sequence shown here is derived from an EMBL/GenBank/DDBJ whole genome shotgun (WGS) entry which is preliminary data.</text>
</comment>
<comment type="subcellular location">
    <subcellularLocation>
        <location evidence="1">Cytoplasm</location>
        <location evidence="1">Cytosol</location>
    </subcellularLocation>
</comment>
<dbReference type="PANTHER" id="PTHR10233">
    <property type="entry name" value="TRANSLATION INITIATION FACTOR EIF-2B"/>
    <property type="match status" value="1"/>
</dbReference>
<feature type="compositionally biased region" description="Basic and acidic residues" evidence="11">
    <location>
        <begin position="46"/>
        <end position="58"/>
    </location>
</feature>
<dbReference type="AlphaFoldDB" id="A0A4Z2IXJ6"/>
<dbReference type="OrthoDB" id="10254737at2759"/>
<evidence type="ECO:0000256" key="3">
    <source>
        <dbReference type="ARBA" id="ARBA00022490"/>
    </source>
</evidence>
<name>A0A4Z2IXJ6_9TELE</name>
<evidence type="ECO:0000256" key="1">
    <source>
        <dbReference type="ARBA" id="ARBA00004514"/>
    </source>
</evidence>
<evidence type="ECO:0000256" key="2">
    <source>
        <dbReference type="ARBA" id="ARBA00007251"/>
    </source>
</evidence>
<dbReference type="EMBL" id="SRLO01000038">
    <property type="protein sequence ID" value="TNN82606.1"/>
    <property type="molecule type" value="Genomic_DNA"/>
</dbReference>
<feature type="region of interest" description="Disordered" evidence="11">
    <location>
        <begin position="1"/>
        <end position="136"/>
    </location>
</feature>
<dbReference type="SUPFAM" id="SSF100950">
    <property type="entry name" value="NagB/RpiA/CoA transferase-like"/>
    <property type="match status" value="1"/>
</dbReference>
<dbReference type="GO" id="GO:0003743">
    <property type="term" value="F:translation initiation factor activity"/>
    <property type="evidence" value="ECO:0007669"/>
    <property type="project" value="UniProtKB-KW"/>
</dbReference>
<evidence type="ECO:0000313" key="12">
    <source>
        <dbReference type="EMBL" id="TNN82606.1"/>
    </source>
</evidence>
<keyword evidence="3" id="KW-0963">Cytoplasm</keyword>
<dbReference type="GO" id="GO:0005085">
    <property type="term" value="F:guanyl-nucleotide exchange factor activity"/>
    <property type="evidence" value="ECO:0007669"/>
    <property type="project" value="UniProtKB-ARBA"/>
</dbReference>
<evidence type="ECO:0000256" key="11">
    <source>
        <dbReference type="SAM" id="MobiDB-lite"/>
    </source>
</evidence>
<evidence type="ECO:0000256" key="4">
    <source>
        <dbReference type="ARBA" id="ARBA00022540"/>
    </source>
</evidence>
<evidence type="ECO:0000256" key="6">
    <source>
        <dbReference type="ARBA" id="ARBA00043898"/>
    </source>
</evidence>
<evidence type="ECO:0000256" key="7">
    <source>
        <dbReference type="ARBA" id="ARBA00044147"/>
    </source>
</evidence>
<comment type="subunit">
    <text evidence="9">Component of the translation initiation factor 2B (eIF2B) complex which is a heterodecamer of two sets of five different subunits: alpha, beta, gamma, delta and epsilon. Subunits alpha, beta and delta comprise a regulatory subcomplex and subunits epsilon and gamma comprise a catalytic subcomplex. Within the complex, the hexameric regulatory complex resides at the center, with the two heterodimeric catalytic subcomplexes bound on opposite sides.</text>
</comment>
<dbReference type="GO" id="GO:0007417">
    <property type="term" value="P:central nervous system development"/>
    <property type="evidence" value="ECO:0007669"/>
    <property type="project" value="UniProtKB-ARBA"/>
</dbReference>
<organism evidence="12 13">
    <name type="scientific">Liparis tanakae</name>
    <name type="common">Tanaka's snailfish</name>
    <dbReference type="NCBI Taxonomy" id="230148"/>
    <lineage>
        <taxon>Eukaryota</taxon>
        <taxon>Metazoa</taxon>
        <taxon>Chordata</taxon>
        <taxon>Craniata</taxon>
        <taxon>Vertebrata</taxon>
        <taxon>Euteleostomi</taxon>
        <taxon>Actinopterygii</taxon>
        <taxon>Neopterygii</taxon>
        <taxon>Teleostei</taxon>
        <taxon>Neoteleostei</taxon>
        <taxon>Acanthomorphata</taxon>
        <taxon>Eupercaria</taxon>
        <taxon>Perciformes</taxon>
        <taxon>Cottioidei</taxon>
        <taxon>Cottales</taxon>
        <taxon>Liparidae</taxon>
        <taxon>Liparis</taxon>
    </lineage>
</organism>
<dbReference type="InterPro" id="IPR042529">
    <property type="entry name" value="IF_2B-like_C"/>
</dbReference>
<reference evidence="12 13" key="1">
    <citation type="submission" date="2019-03" db="EMBL/GenBank/DDBJ databases">
        <title>First draft genome of Liparis tanakae, snailfish: a comprehensive survey of snailfish specific genes.</title>
        <authorList>
            <person name="Kim W."/>
            <person name="Song I."/>
            <person name="Jeong J.-H."/>
            <person name="Kim D."/>
            <person name="Kim S."/>
            <person name="Ryu S."/>
            <person name="Song J.Y."/>
            <person name="Lee S.K."/>
        </authorList>
    </citation>
    <scope>NUCLEOTIDE SEQUENCE [LARGE SCALE GENOMIC DNA]</scope>
    <source>
        <tissue evidence="12">Muscle</tissue>
    </source>
</reference>
<dbReference type="Proteomes" id="UP000314294">
    <property type="component" value="Unassembled WGS sequence"/>
</dbReference>
<dbReference type="PANTHER" id="PTHR10233:SF14">
    <property type="entry name" value="TRANSLATION INITIATION FACTOR EIF-2B SUBUNIT DELTA"/>
    <property type="match status" value="1"/>
</dbReference>
<keyword evidence="5" id="KW-0648">Protein biosynthesis</keyword>
<gene>
    <name evidence="12" type="primary">EIF2B4</name>
    <name evidence="12" type="ORF">EYF80_007124</name>
</gene>
<dbReference type="Gene3D" id="3.40.50.10470">
    <property type="entry name" value="Translation initiation factor eif-2b, domain 2"/>
    <property type="match status" value="1"/>
</dbReference>
<dbReference type="FunFam" id="3.40.50.10470:FF:000002">
    <property type="entry name" value="Probable translation initiation factor eIF-2B subunit delta"/>
    <property type="match status" value="1"/>
</dbReference>
<feature type="compositionally biased region" description="Basic residues" evidence="11">
    <location>
        <begin position="33"/>
        <end position="45"/>
    </location>
</feature>
<evidence type="ECO:0000256" key="8">
    <source>
        <dbReference type="ARBA" id="ARBA00044356"/>
    </source>
</evidence>
<evidence type="ECO:0000256" key="10">
    <source>
        <dbReference type="RuleBase" id="RU003814"/>
    </source>
</evidence>
<dbReference type="InterPro" id="IPR037171">
    <property type="entry name" value="NagB/RpiA_transferase-like"/>
</dbReference>
<dbReference type="Pfam" id="PF01008">
    <property type="entry name" value="IF-2B"/>
    <property type="match status" value="1"/>
</dbReference>
<proteinExistence type="inferred from homology"/>
<comment type="function">
    <text evidence="6">Acts as a component of the translation initiation factor 2B (eIF2B) complex, which catalyzes the exchange of GDP for GTP on eukaryotic initiation factor 2 (eIF2) gamma subunit. Its guanine nucleotide exchange factor activity is repressed when bound to eIF2 complex phosphorylated on the alpha subunit, thereby limiting the amount of methionyl-initiator methionine tRNA available to the ribosome and consequently global translation is repressed.</text>
</comment>
<evidence type="ECO:0000256" key="5">
    <source>
        <dbReference type="ARBA" id="ARBA00022917"/>
    </source>
</evidence>
<keyword evidence="13" id="KW-1185">Reference proteome</keyword>